<comment type="caution">
    <text evidence="2">The sequence shown here is derived from an EMBL/GenBank/DDBJ whole genome shotgun (WGS) entry which is preliminary data.</text>
</comment>
<evidence type="ECO:0000313" key="3">
    <source>
        <dbReference type="Proteomes" id="UP000696280"/>
    </source>
</evidence>
<gene>
    <name evidence="2" type="ORF">HYFRA_00012559</name>
</gene>
<reference evidence="2" key="1">
    <citation type="submission" date="2021-07" db="EMBL/GenBank/DDBJ databases">
        <authorList>
            <person name="Durling M."/>
        </authorList>
    </citation>
    <scope>NUCLEOTIDE SEQUENCE</scope>
</reference>
<dbReference type="AlphaFoldDB" id="A0A9N9L936"/>
<keyword evidence="1" id="KW-0175">Coiled coil</keyword>
<sequence length="234" mass="26842">MTKSQVEAVENLLRHEMVNLTVQNRQLQSLNQQHAGQESLIAGIQSTFSKVDTNQLGKIALENQKETLEKTFSVLEKEWERSRGTLEKQLQEAISGRDALRETQLELTKTISMKDTEIALSNQEAENEKKKYITLKLDMQLLNEKFESLVLKCSNLSAQNESLQASQGQNDVMTAFSENIAKYNSEISSLNSAIRTLEREKQEREIEITSYLKNIEKSTQQLNENNELLTRLKY</sequence>
<proteinExistence type="predicted"/>
<feature type="coiled-coil region" evidence="1">
    <location>
        <begin position="180"/>
        <end position="232"/>
    </location>
</feature>
<evidence type="ECO:0000256" key="1">
    <source>
        <dbReference type="SAM" id="Coils"/>
    </source>
</evidence>
<accession>A0A9N9L936</accession>
<organism evidence="2 3">
    <name type="scientific">Hymenoscyphus fraxineus</name>
    <dbReference type="NCBI Taxonomy" id="746836"/>
    <lineage>
        <taxon>Eukaryota</taxon>
        <taxon>Fungi</taxon>
        <taxon>Dikarya</taxon>
        <taxon>Ascomycota</taxon>
        <taxon>Pezizomycotina</taxon>
        <taxon>Leotiomycetes</taxon>
        <taxon>Helotiales</taxon>
        <taxon>Helotiaceae</taxon>
        <taxon>Hymenoscyphus</taxon>
    </lineage>
</organism>
<keyword evidence="3" id="KW-1185">Reference proteome</keyword>
<dbReference type="OrthoDB" id="10371144at2759"/>
<evidence type="ECO:0000313" key="2">
    <source>
        <dbReference type="EMBL" id="CAG8959202.1"/>
    </source>
</evidence>
<protein>
    <submittedName>
        <fullName evidence="2">Uncharacterized protein</fullName>
    </submittedName>
</protein>
<name>A0A9N9L936_9HELO</name>
<dbReference type="EMBL" id="CAJVRL010000090">
    <property type="protein sequence ID" value="CAG8959202.1"/>
    <property type="molecule type" value="Genomic_DNA"/>
</dbReference>
<dbReference type="Proteomes" id="UP000696280">
    <property type="component" value="Unassembled WGS sequence"/>
</dbReference>